<evidence type="ECO:0000256" key="2">
    <source>
        <dbReference type="ARBA" id="ARBA00009012"/>
    </source>
</evidence>
<dbReference type="Ensembl" id="ENSCMIT00000041592.1">
    <property type="protein sequence ID" value="ENSCMIP00000041012.1"/>
    <property type="gene ID" value="ENSCMIG00000017081.1"/>
</dbReference>
<evidence type="ECO:0000256" key="4">
    <source>
        <dbReference type="ARBA" id="ARBA00022692"/>
    </source>
</evidence>
<feature type="transmembrane region" description="Helical" evidence="7">
    <location>
        <begin position="41"/>
        <end position="60"/>
    </location>
</feature>
<dbReference type="STRING" id="7868.ENSCMIP00000041012"/>
<reference evidence="9" key="2">
    <citation type="journal article" date="2007" name="PLoS Biol.">
        <title>Survey sequencing and comparative analysis of the elephant shark (Callorhinchus milii) genome.</title>
        <authorList>
            <person name="Venkatesh B."/>
            <person name="Kirkness E.F."/>
            <person name="Loh Y.H."/>
            <person name="Halpern A.L."/>
            <person name="Lee A.P."/>
            <person name="Johnson J."/>
            <person name="Dandona N."/>
            <person name="Viswanathan L.D."/>
            <person name="Tay A."/>
            <person name="Venter J.C."/>
            <person name="Strausberg R.L."/>
            <person name="Brenner S."/>
        </authorList>
    </citation>
    <scope>NUCLEOTIDE SEQUENCE [LARGE SCALE GENOMIC DNA]</scope>
</reference>
<reference evidence="8" key="5">
    <citation type="submission" date="2025-09" db="UniProtKB">
        <authorList>
            <consortium name="Ensembl"/>
        </authorList>
    </citation>
    <scope>IDENTIFICATION</scope>
</reference>
<dbReference type="InterPro" id="IPR002794">
    <property type="entry name" value="DUF92_TMEM19"/>
</dbReference>
<evidence type="ECO:0000256" key="7">
    <source>
        <dbReference type="SAM" id="Phobius"/>
    </source>
</evidence>
<reference evidence="9" key="1">
    <citation type="journal article" date="2006" name="Science">
        <title>Ancient noncoding elements conserved in the human genome.</title>
        <authorList>
            <person name="Venkatesh B."/>
            <person name="Kirkness E.F."/>
            <person name="Loh Y.H."/>
            <person name="Halpern A.L."/>
            <person name="Lee A.P."/>
            <person name="Johnson J."/>
            <person name="Dandona N."/>
            <person name="Viswanathan L.D."/>
            <person name="Tay A."/>
            <person name="Venter J.C."/>
            <person name="Strausberg R.L."/>
            <person name="Brenner S."/>
        </authorList>
    </citation>
    <scope>NUCLEOTIDE SEQUENCE [LARGE SCALE GENOMIC DNA]</scope>
</reference>
<dbReference type="Pfam" id="PF01940">
    <property type="entry name" value="DUF92"/>
    <property type="match status" value="1"/>
</dbReference>
<dbReference type="GeneTree" id="ENSGT00390000017998"/>
<comment type="similarity">
    <text evidence="2">Belongs to the TMEM19 family.</text>
</comment>
<evidence type="ECO:0000256" key="6">
    <source>
        <dbReference type="ARBA" id="ARBA00023136"/>
    </source>
</evidence>
<dbReference type="InParanoid" id="A0A4W3JF90"/>
<dbReference type="AlphaFoldDB" id="A0A4W3JF90"/>
<evidence type="ECO:0000256" key="5">
    <source>
        <dbReference type="ARBA" id="ARBA00022989"/>
    </source>
</evidence>
<organism evidence="8 9">
    <name type="scientific">Callorhinchus milii</name>
    <name type="common">Ghost shark</name>
    <dbReference type="NCBI Taxonomy" id="7868"/>
    <lineage>
        <taxon>Eukaryota</taxon>
        <taxon>Metazoa</taxon>
        <taxon>Chordata</taxon>
        <taxon>Craniata</taxon>
        <taxon>Vertebrata</taxon>
        <taxon>Chondrichthyes</taxon>
        <taxon>Holocephali</taxon>
        <taxon>Chimaeriformes</taxon>
        <taxon>Callorhinchidae</taxon>
        <taxon>Callorhinchus</taxon>
    </lineage>
</organism>
<keyword evidence="4 7" id="KW-0812">Transmembrane</keyword>
<dbReference type="GO" id="GO:0016020">
    <property type="term" value="C:membrane"/>
    <property type="evidence" value="ECO:0007669"/>
    <property type="project" value="UniProtKB-SubCell"/>
</dbReference>
<evidence type="ECO:0000256" key="3">
    <source>
        <dbReference type="ARBA" id="ARBA00014258"/>
    </source>
</evidence>
<protein>
    <recommendedName>
        <fullName evidence="3">Transmembrane protein 19</fullName>
    </recommendedName>
</protein>
<evidence type="ECO:0000256" key="1">
    <source>
        <dbReference type="ARBA" id="ARBA00004141"/>
    </source>
</evidence>
<feature type="transmembrane region" description="Helical" evidence="7">
    <location>
        <begin position="180"/>
        <end position="199"/>
    </location>
</feature>
<name>A0A4W3JF90_CALMI</name>
<feature type="transmembrane region" description="Helical" evidence="7">
    <location>
        <begin position="7"/>
        <end position="29"/>
    </location>
</feature>
<keyword evidence="6 7" id="KW-0472">Membrane</keyword>
<dbReference type="Proteomes" id="UP000314986">
    <property type="component" value="Unassembled WGS sequence"/>
</dbReference>
<reference evidence="8" key="4">
    <citation type="submission" date="2025-08" db="UniProtKB">
        <authorList>
            <consortium name="Ensembl"/>
        </authorList>
    </citation>
    <scope>IDENTIFICATION</scope>
</reference>
<dbReference type="PANTHER" id="PTHR13353">
    <property type="entry name" value="TRANSMEMBRANE PROTEIN 19"/>
    <property type="match status" value="1"/>
</dbReference>
<evidence type="ECO:0000313" key="9">
    <source>
        <dbReference type="Proteomes" id="UP000314986"/>
    </source>
</evidence>
<keyword evidence="9" id="KW-1185">Reference proteome</keyword>
<reference evidence="9" key="3">
    <citation type="journal article" date="2014" name="Nature">
        <title>Elephant shark genome provides unique insights into gnathostome evolution.</title>
        <authorList>
            <consortium name="International Elephant Shark Genome Sequencing Consortium"/>
            <person name="Venkatesh B."/>
            <person name="Lee A.P."/>
            <person name="Ravi V."/>
            <person name="Maurya A.K."/>
            <person name="Lian M.M."/>
            <person name="Swann J.B."/>
            <person name="Ohta Y."/>
            <person name="Flajnik M.F."/>
            <person name="Sutoh Y."/>
            <person name="Kasahara M."/>
            <person name="Hoon S."/>
            <person name="Gangu V."/>
            <person name="Roy S.W."/>
            <person name="Irimia M."/>
            <person name="Korzh V."/>
            <person name="Kondrychyn I."/>
            <person name="Lim Z.W."/>
            <person name="Tay B.H."/>
            <person name="Tohari S."/>
            <person name="Kong K.W."/>
            <person name="Ho S."/>
            <person name="Lorente-Galdos B."/>
            <person name="Quilez J."/>
            <person name="Marques-Bonet T."/>
            <person name="Raney B.J."/>
            <person name="Ingham P.W."/>
            <person name="Tay A."/>
            <person name="Hillier L.W."/>
            <person name="Minx P."/>
            <person name="Boehm T."/>
            <person name="Wilson R.K."/>
            <person name="Brenner S."/>
            <person name="Warren W.C."/>
        </authorList>
    </citation>
    <scope>NUCLEOTIDE SEQUENCE [LARGE SCALE GENOMIC DNA]</scope>
</reference>
<evidence type="ECO:0000313" key="8">
    <source>
        <dbReference type="Ensembl" id="ENSCMIP00000041012.1"/>
    </source>
</evidence>
<keyword evidence="5 7" id="KW-1133">Transmembrane helix</keyword>
<comment type="subcellular location">
    <subcellularLocation>
        <location evidence="1">Membrane</location>
        <topology evidence="1">Multi-pass membrane protein</topology>
    </subcellularLocation>
</comment>
<proteinExistence type="inferred from homology"/>
<dbReference type="PANTHER" id="PTHR13353:SF5">
    <property type="entry name" value="TRANSMEMBRANE PROTEIN 19"/>
    <property type="match status" value="1"/>
</dbReference>
<sequence length="202" mass="22276">IMSNIIILIMTVAVSLSFWIISMTVSTYYGTLQPVSPGDGYFLIKVLIITLQFIFQNNTLRSWMRLALLGALDCCTVDTWASEIGSVFSSTKPRLITTWEKVPFGTDGGVRPVVLVASLFGGLTVELAYLLAQSAWFCFGFYLGATMQYSGYDENSGMVVNHITPNARHISGKPILDNNAINLFSLIIISLVLPGMSFWPRT</sequence>
<accession>A0A4W3JF90</accession>